<keyword evidence="3" id="KW-1185">Reference proteome</keyword>
<feature type="domain" description="Phosphatidate phosphatase APP1 catalytic" evidence="1">
    <location>
        <begin position="155"/>
        <end position="306"/>
    </location>
</feature>
<organism evidence="2 3">
    <name type="scientific">Leucobacter weissii</name>
    <dbReference type="NCBI Taxonomy" id="1983706"/>
    <lineage>
        <taxon>Bacteria</taxon>
        <taxon>Bacillati</taxon>
        <taxon>Actinomycetota</taxon>
        <taxon>Actinomycetes</taxon>
        <taxon>Micrococcales</taxon>
        <taxon>Microbacteriaceae</taxon>
        <taxon>Leucobacter</taxon>
    </lineage>
</organism>
<evidence type="ECO:0000259" key="1">
    <source>
        <dbReference type="Pfam" id="PF09949"/>
    </source>
</evidence>
<dbReference type="GO" id="GO:0008195">
    <property type="term" value="F:phosphatidate phosphatase activity"/>
    <property type="evidence" value="ECO:0007669"/>
    <property type="project" value="InterPro"/>
</dbReference>
<comment type="caution">
    <text evidence="2">The sequence shown here is derived from an EMBL/GenBank/DDBJ whole genome shotgun (WGS) entry which is preliminary data.</text>
</comment>
<dbReference type="PANTHER" id="PTHR28208">
    <property type="entry name" value="PHOSPHATIDATE PHOSPHATASE APP1"/>
    <property type="match status" value="1"/>
</dbReference>
<protein>
    <submittedName>
        <fullName evidence="2">DUF2183 domain-containing protein</fullName>
    </submittedName>
</protein>
<dbReference type="Proteomes" id="UP000664382">
    <property type="component" value="Unassembled WGS sequence"/>
</dbReference>
<evidence type="ECO:0000313" key="3">
    <source>
        <dbReference type="Proteomes" id="UP000664382"/>
    </source>
</evidence>
<dbReference type="InterPro" id="IPR052935">
    <property type="entry name" value="Mg2+_PAP"/>
</dbReference>
<gene>
    <name evidence="2" type="ORF">J4H92_13195</name>
</gene>
<proteinExistence type="predicted"/>
<dbReference type="EMBL" id="JAGDYM010000015">
    <property type="protein sequence ID" value="MBO1902901.1"/>
    <property type="molecule type" value="Genomic_DNA"/>
</dbReference>
<dbReference type="Pfam" id="PF09949">
    <property type="entry name" value="APP1_cat"/>
    <property type="match status" value="1"/>
</dbReference>
<name>A0A939MQT3_9MICO</name>
<reference evidence="2" key="1">
    <citation type="submission" date="2021-03" db="EMBL/GenBank/DDBJ databases">
        <title>Leucobacter chromiisoli sp. nov., isolated from chromium-containing soil of chemical plant.</title>
        <authorList>
            <person name="Xu Z."/>
        </authorList>
    </citation>
    <scope>NUCLEOTIDE SEQUENCE</scope>
    <source>
        <strain evidence="2">S27</strain>
    </source>
</reference>
<dbReference type="InterPro" id="IPR019236">
    <property type="entry name" value="APP1_cat"/>
</dbReference>
<dbReference type="PANTHER" id="PTHR28208:SF3">
    <property type="entry name" value="PHOSPHATIDATE PHOSPHATASE APP1"/>
    <property type="match status" value="1"/>
</dbReference>
<accession>A0A939MQT3</accession>
<evidence type="ECO:0000313" key="2">
    <source>
        <dbReference type="EMBL" id="MBO1902901.1"/>
    </source>
</evidence>
<sequence length="351" mass="38867">MTESRRADGRPRLGARLEEWLHRRRQKRALAAGKVPGVIPYIGYGSPEWVRVLGRVLYLKPDDASGGQRWRRNGVGNVGRVRGWRSFTSLHVPYQPVRVLIDSEPVTEVVSDRGGVIDSIVPVSLEPGWHTVTLQSGGSDAVDVPVYVVDPAARFGIISDVDDTILNTALPRPLVAAWNSFVLDEHARTSTPGMPVFYDHLVAAHPGSPVIYLSTGAWNAAPTLSRFLERNLYPMGPLLLTDWGPTTDRWFRSGTEHKQRELRRLAREFPEVRWVLIGDDGQHDEKLYHEFASQHPENVAAVAIRQLSVGQAVLAGGRSKARLHQGASGVPWVYGPDGATLRDELRSLGLL</sequence>
<dbReference type="RefSeq" id="WP_208098655.1">
    <property type="nucleotide sequence ID" value="NZ_JAGDYM010000015.1"/>
</dbReference>
<dbReference type="AlphaFoldDB" id="A0A939MQT3"/>